<evidence type="ECO:0000313" key="11">
    <source>
        <dbReference type="Proteomes" id="UP000027661"/>
    </source>
</evidence>
<comment type="subunit">
    <text evidence="2 7">Heterodimer of SbcC and SbcD.</text>
</comment>
<dbReference type="InterPro" id="IPR041796">
    <property type="entry name" value="Mre11_N"/>
</dbReference>
<name>A0A069SEN4_PHOVU</name>
<dbReference type="InterPro" id="IPR050535">
    <property type="entry name" value="DNA_Repair-Maintenance_Comp"/>
</dbReference>
<gene>
    <name evidence="7 10" type="primary">sbcD</name>
    <name evidence="10" type="ORF">M099_2783</name>
</gene>
<dbReference type="InterPro" id="IPR004843">
    <property type="entry name" value="Calcineurin-like_PHP"/>
</dbReference>
<feature type="domain" description="Calcineurin-like phosphoesterase" evidence="8">
    <location>
        <begin position="1"/>
        <end position="224"/>
    </location>
</feature>
<evidence type="ECO:0000256" key="5">
    <source>
        <dbReference type="ARBA" id="ARBA00022801"/>
    </source>
</evidence>
<dbReference type="PATRIC" id="fig|1339352.3.peg.2677"/>
<dbReference type="InterPro" id="IPR026843">
    <property type="entry name" value="SbcD_C"/>
</dbReference>
<dbReference type="GO" id="GO:0006260">
    <property type="term" value="P:DNA replication"/>
    <property type="evidence" value="ECO:0007669"/>
    <property type="project" value="UniProtKB-KW"/>
</dbReference>
<comment type="caution">
    <text evidence="10">The sequence shown here is derived from an EMBL/GenBank/DDBJ whole genome shotgun (WGS) entry which is preliminary data.</text>
</comment>
<evidence type="ECO:0000256" key="1">
    <source>
        <dbReference type="ARBA" id="ARBA00010555"/>
    </source>
</evidence>
<feature type="domain" description="Nuclease SbcCD subunit D C-terminal" evidence="9">
    <location>
        <begin position="286"/>
        <end position="376"/>
    </location>
</feature>
<dbReference type="RefSeq" id="WP_005840765.1">
    <property type="nucleotide sequence ID" value="NZ_JNHM01000032.1"/>
</dbReference>
<dbReference type="GO" id="GO:0004519">
    <property type="term" value="F:endonuclease activity"/>
    <property type="evidence" value="ECO:0007669"/>
    <property type="project" value="UniProtKB-KW"/>
</dbReference>
<protein>
    <recommendedName>
        <fullName evidence="3 7">Nuclease SbcCD subunit D</fullName>
    </recommendedName>
</protein>
<keyword evidence="7" id="KW-0233">DNA recombination</keyword>
<dbReference type="CDD" id="cd00840">
    <property type="entry name" value="MPP_Mre11_N"/>
    <property type="match status" value="1"/>
</dbReference>
<evidence type="ECO:0000256" key="2">
    <source>
        <dbReference type="ARBA" id="ARBA00011322"/>
    </source>
</evidence>
<dbReference type="SUPFAM" id="SSF56300">
    <property type="entry name" value="Metallo-dependent phosphatases"/>
    <property type="match status" value="1"/>
</dbReference>
<dbReference type="EMBL" id="JNHM01000032">
    <property type="protein sequence ID" value="KDS53010.1"/>
    <property type="molecule type" value="Genomic_DNA"/>
</dbReference>
<comment type="function">
    <text evidence="7">SbcCD cleaves DNA hairpin structures. These structures can inhibit DNA replication and are intermediates in certain DNA recombination reactions. The complex acts as a 3'-&gt;5' double strand exonuclease that can open hairpins. It also has a 5' single-strand endonuclease activity.</text>
</comment>
<evidence type="ECO:0000313" key="10">
    <source>
        <dbReference type="EMBL" id="KDS53010.1"/>
    </source>
</evidence>
<evidence type="ECO:0000256" key="6">
    <source>
        <dbReference type="ARBA" id="ARBA00022839"/>
    </source>
</evidence>
<organism evidence="10 11">
    <name type="scientific">Phocaeicola vulgatus str. 3975 RP4</name>
    <dbReference type="NCBI Taxonomy" id="1339352"/>
    <lineage>
        <taxon>Bacteria</taxon>
        <taxon>Pseudomonadati</taxon>
        <taxon>Bacteroidota</taxon>
        <taxon>Bacteroidia</taxon>
        <taxon>Bacteroidales</taxon>
        <taxon>Bacteroidaceae</taxon>
        <taxon>Phocaeicola</taxon>
    </lineage>
</organism>
<keyword evidence="7" id="KW-0255">Endonuclease</keyword>
<dbReference type="GO" id="GO:0008408">
    <property type="term" value="F:3'-5' exonuclease activity"/>
    <property type="evidence" value="ECO:0007669"/>
    <property type="project" value="InterPro"/>
</dbReference>
<accession>A0A069SEN4</accession>
<reference evidence="10 11" key="1">
    <citation type="submission" date="2014-04" db="EMBL/GenBank/DDBJ databases">
        <authorList>
            <person name="Sears C."/>
            <person name="Carroll K."/>
            <person name="Sack B.R."/>
            <person name="Qadri F."/>
            <person name="Myers L.L."/>
            <person name="Chung G.-T."/>
            <person name="Escheverria P."/>
            <person name="Fraser C.M."/>
            <person name="Sadzewicz L."/>
            <person name="Shefchek K.A."/>
            <person name="Tallon L."/>
            <person name="Das S.P."/>
            <person name="Daugherty S."/>
            <person name="Mongodin E.F."/>
        </authorList>
    </citation>
    <scope>NUCLEOTIDE SEQUENCE [LARGE SCALE GENOMIC DNA]</scope>
    <source>
        <strain evidence="10 11">3975 RP4</strain>
    </source>
</reference>
<keyword evidence="6 7" id="KW-0269">Exonuclease</keyword>
<dbReference type="PANTHER" id="PTHR30337:SF0">
    <property type="entry name" value="NUCLEASE SBCCD SUBUNIT D"/>
    <property type="match status" value="1"/>
</dbReference>
<comment type="similarity">
    <text evidence="1 7">Belongs to the SbcD family.</text>
</comment>
<dbReference type="AlphaFoldDB" id="A0A069SEN4"/>
<dbReference type="Pfam" id="PF12320">
    <property type="entry name" value="SbcD_C"/>
    <property type="match status" value="1"/>
</dbReference>
<keyword evidence="4 7" id="KW-0540">Nuclease</keyword>
<dbReference type="InterPro" id="IPR004593">
    <property type="entry name" value="SbcD"/>
</dbReference>
<dbReference type="Gene3D" id="3.60.21.10">
    <property type="match status" value="1"/>
</dbReference>
<keyword evidence="7" id="KW-0235">DNA replication</keyword>
<dbReference type="PANTHER" id="PTHR30337">
    <property type="entry name" value="COMPONENT OF ATP-DEPENDENT DSDNA EXONUCLEASE"/>
    <property type="match status" value="1"/>
</dbReference>
<dbReference type="GO" id="GO:0006310">
    <property type="term" value="P:DNA recombination"/>
    <property type="evidence" value="ECO:0007669"/>
    <property type="project" value="UniProtKB-KW"/>
</dbReference>
<evidence type="ECO:0000256" key="3">
    <source>
        <dbReference type="ARBA" id="ARBA00013365"/>
    </source>
</evidence>
<evidence type="ECO:0000259" key="9">
    <source>
        <dbReference type="Pfam" id="PF12320"/>
    </source>
</evidence>
<dbReference type="InterPro" id="IPR029052">
    <property type="entry name" value="Metallo-depent_PP-like"/>
</dbReference>
<evidence type="ECO:0000256" key="4">
    <source>
        <dbReference type="ARBA" id="ARBA00022722"/>
    </source>
</evidence>
<keyword evidence="5 7" id="KW-0378">Hydrolase</keyword>
<evidence type="ECO:0000256" key="7">
    <source>
        <dbReference type="RuleBase" id="RU363069"/>
    </source>
</evidence>
<evidence type="ECO:0000259" key="8">
    <source>
        <dbReference type="Pfam" id="PF00149"/>
    </source>
</evidence>
<dbReference type="Proteomes" id="UP000027661">
    <property type="component" value="Unassembled WGS sequence"/>
</dbReference>
<dbReference type="NCBIfam" id="TIGR00619">
    <property type="entry name" value="sbcd"/>
    <property type="match status" value="1"/>
</dbReference>
<dbReference type="Pfam" id="PF00149">
    <property type="entry name" value="Metallophos"/>
    <property type="match status" value="1"/>
</dbReference>
<proteinExistence type="inferred from homology"/>
<sequence>MKILHTADWHLGQTFYEYDRREEHLHFLEWLKQQIRQHEIDVLLIAGDVFDSPNPSAESQRMYYRFLREVTSENPSLQIIIIAGNHDSAARLEAPNPLLEDMNVTVRGVVRRNAEGDIDLQHLIVPLYTEGEVTAYCLAVPYLRQGDYPSAENYSKGVQLLYEQLFNEVKEKGLPVIAMGHLQATGSEISEDDRSERTVIGGLECVSPDAFDEAIAYTALGHLHRSQRVSHRENVRYSGTPMPMSFAERNNASGVVMITISAEGTGIERLAFEPLAGVMSIPRQARPLEEVLQAIGDLPDGDVTLRSPYLEIKILMTEPEPSYKYKIEEALKGKAVRLARIAAMLPQKKASGIVATSYEELQTIRPLDMALDVFKRKYGGTEMPDTMKQLLESVIKEAGV</sequence>